<evidence type="ECO:0000259" key="4">
    <source>
        <dbReference type="PROSITE" id="PS50097"/>
    </source>
</evidence>
<feature type="region of interest" description="Disordered" evidence="3">
    <location>
        <begin position="132"/>
        <end position="158"/>
    </location>
</feature>
<dbReference type="Gene3D" id="1.10.10.2590">
    <property type="entry name" value="BEN domain"/>
    <property type="match status" value="1"/>
</dbReference>
<proteinExistence type="predicted"/>
<feature type="domain" description="BEN" evidence="5">
    <location>
        <begin position="343"/>
        <end position="440"/>
    </location>
</feature>
<dbReference type="Pfam" id="PF00651">
    <property type="entry name" value="BTB"/>
    <property type="match status" value="1"/>
</dbReference>
<reference evidence="6" key="2">
    <citation type="submission" date="2025-08" db="UniProtKB">
        <authorList>
            <consortium name="Ensembl"/>
        </authorList>
    </citation>
    <scope>IDENTIFICATION</scope>
</reference>
<keyword evidence="2" id="KW-0832">Ubl conjugation</keyword>
<dbReference type="InParanoid" id="A0A667YRN4"/>
<dbReference type="GO" id="GO:0000978">
    <property type="term" value="F:RNA polymerase II cis-regulatory region sequence-specific DNA binding"/>
    <property type="evidence" value="ECO:0007669"/>
    <property type="project" value="TreeGrafter"/>
</dbReference>
<dbReference type="SMART" id="SM01025">
    <property type="entry name" value="BEN"/>
    <property type="match status" value="1"/>
</dbReference>
<dbReference type="InterPro" id="IPR000210">
    <property type="entry name" value="BTB/POZ_dom"/>
</dbReference>
<dbReference type="Gene3D" id="3.30.710.10">
    <property type="entry name" value="Potassium Channel Kv1.1, Chain A"/>
    <property type="match status" value="1"/>
</dbReference>
<evidence type="ECO:0000313" key="7">
    <source>
        <dbReference type="Proteomes" id="UP000472263"/>
    </source>
</evidence>
<dbReference type="SUPFAM" id="SSF54695">
    <property type="entry name" value="POZ domain"/>
    <property type="match status" value="1"/>
</dbReference>
<evidence type="ECO:0000256" key="2">
    <source>
        <dbReference type="ARBA" id="ARBA00022843"/>
    </source>
</evidence>
<feature type="region of interest" description="Disordered" evidence="3">
    <location>
        <begin position="487"/>
        <end position="556"/>
    </location>
</feature>
<reference evidence="6" key="1">
    <citation type="submission" date="2019-06" db="EMBL/GenBank/DDBJ databases">
        <authorList>
            <consortium name="Wellcome Sanger Institute Data Sharing"/>
        </authorList>
    </citation>
    <scope>NUCLEOTIDE SEQUENCE [LARGE SCALE GENOMIC DNA]</scope>
</reference>
<organism evidence="6 7">
    <name type="scientific">Myripristis murdjan</name>
    <name type="common">pinecone soldierfish</name>
    <dbReference type="NCBI Taxonomy" id="586833"/>
    <lineage>
        <taxon>Eukaryota</taxon>
        <taxon>Metazoa</taxon>
        <taxon>Chordata</taxon>
        <taxon>Craniata</taxon>
        <taxon>Vertebrata</taxon>
        <taxon>Euteleostomi</taxon>
        <taxon>Actinopterygii</taxon>
        <taxon>Neopterygii</taxon>
        <taxon>Teleostei</taxon>
        <taxon>Neoteleostei</taxon>
        <taxon>Acanthomorphata</taxon>
        <taxon>Holocentriformes</taxon>
        <taxon>Holocentridae</taxon>
        <taxon>Myripristis</taxon>
    </lineage>
</organism>
<dbReference type="SMART" id="SM00225">
    <property type="entry name" value="BTB"/>
    <property type="match status" value="1"/>
</dbReference>
<evidence type="ECO:0000256" key="3">
    <source>
        <dbReference type="SAM" id="MobiDB-lite"/>
    </source>
</evidence>
<dbReference type="GO" id="GO:0000981">
    <property type="term" value="F:DNA-binding transcription factor activity, RNA polymerase II-specific"/>
    <property type="evidence" value="ECO:0007669"/>
    <property type="project" value="TreeGrafter"/>
</dbReference>
<protein>
    <submittedName>
        <fullName evidence="6">NACC family member 2</fullName>
    </submittedName>
</protein>
<feature type="domain" description="BTB" evidence="4">
    <location>
        <begin position="26"/>
        <end position="96"/>
    </location>
</feature>
<feature type="compositionally biased region" description="Polar residues" evidence="3">
    <location>
        <begin position="192"/>
        <end position="201"/>
    </location>
</feature>
<dbReference type="InterPro" id="IPR050457">
    <property type="entry name" value="ZnFinger_BTB_dom_contain"/>
</dbReference>
<dbReference type="PANTHER" id="PTHR46105">
    <property type="entry name" value="AGAP004733-PA"/>
    <property type="match status" value="1"/>
</dbReference>
<sequence length="556" mass="59595">MRSIVHLCGRHLLNCMYSGLFEVQIASLTLSVPSYLRCPGQAFKAHRAVLAASSLYFRDLFSSSTKTQFELPSSVTPACFEQILTFCYTGKLTMAASEQLVVMYTAGYLQIQHIVERGMDLMFKANSPHCDSQTAGSLEETGSEPQSPSNNGNGLAAAALLGTPGWSPSLVMPQRKIKLEGSDPAPLAVPMGTQNKSSSADLGSRLARASSLFYTTAGGTTIFPGMPPYHLPGAGGAGAGAAAERSSPGASSLPTTDSPTSYQNEDEEFDEEPYDGIAEDAYSQLYGRSMAAVPLALENRNCVLIRRDLVALPASLISQIGYRCHPKLYTEGDPGEKLELVAGTQVFMTRGQLMNCHLCAGIKHKVLLRRLLATFFDRNTLANSCGTGIRSSTSDPSRKPLDSRVLNAVKLYCQNFNPNFKESEMNVIAADMCTNARRVRKRWLPKIKSMLPDGMEVYRAGMGMGAAVGLGLPDFKTLEQRLYPDRKDPLRTHPLLPEGSPGSGAAGAEAAEGEGVVQEEQEEDEDEAGLEGVDGSLGAPTLIPGAEAGGREQTYA</sequence>
<dbReference type="InterPro" id="IPR018379">
    <property type="entry name" value="BEN_domain"/>
</dbReference>
<keyword evidence="1" id="KW-1017">Isopeptide bond</keyword>
<feature type="region of interest" description="Disordered" evidence="3">
    <location>
        <begin position="235"/>
        <end position="271"/>
    </location>
</feature>
<dbReference type="Proteomes" id="UP000472263">
    <property type="component" value="Chromosome 12"/>
</dbReference>
<evidence type="ECO:0000259" key="5">
    <source>
        <dbReference type="PROSITE" id="PS51457"/>
    </source>
</evidence>
<dbReference type="Ensembl" id="ENSMMDT00005033908.1">
    <property type="protein sequence ID" value="ENSMMDP00005033170.1"/>
    <property type="gene ID" value="ENSMMDG00005015613.1"/>
</dbReference>
<keyword evidence="7" id="KW-1185">Reference proteome</keyword>
<feature type="compositionally biased region" description="Low complexity" evidence="3">
    <location>
        <begin position="506"/>
        <end position="516"/>
    </location>
</feature>
<dbReference type="PROSITE" id="PS51457">
    <property type="entry name" value="BEN"/>
    <property type="match status" value="1"/>
</dbReference>
<feature type="region of interest" description="Disordered" evidence="3">
    <location>
        <begin position="181"/>
        <end position="202"/>
    </location>
</feature>
<evidence type="ECO:0000313" key="6">
    <source>
        <dbReference type="Ensembl" id="ENSMMDP00005033170.1"/>
    </source>
</evidence>
<dbReference type="GeneTree" id="ENSGT00940000159244"/>
<dbReference type="Pfam" id="PF10523">
    <property type="entry name" value="BEN"/>
    <property type="match status" value="1"/>
</dbReference>
<gene>
    <name evidence="6" type="primary">NACC2</name>
</gene>
<evidence type="ECO:0000256" key="1">
    <source>
        <dbReference type="ARBA" id="ARBA00022499"/>
    </source>
</evidence>
<reference evidence="6" key="3">
    <citation type="submission" date="2025-09" db="UniProtKB">
        <authorList>
            <consortium name="Ensembl"/>
        </authorList>
    </citation>
    <scope>IDENTIFICATION</scope>
</reference>
<accession>A0A667YRN4</accession>
<dbReference type="PANTHER" id="PTHR46105:SF2">
    <property type="entry name" value="NUCLEUS ACCUMBENS-ASSOCIATED PROTEIN 2"/>
    <property type="match status" value="1"/>
</dbReference>
<dbReference type="InterPro" id="IPR011333">
    <property type="entry name" value="SKP1/BTB/POZ_sf"/>
</dbReference>
<dbReference type="AlphaFoldDB" id="A0A667YRN4"/>
<dbReference type="PROSITE" id="PS50097">
    <property type="entry name" value="BTB"/>
    <property type="match status" value="1"/>
</dbReference>
<feature type="compositionally biased region" description="Polar residues" evidence="3">
    <location>
        <begin position="248"/>
        <end position="263"/>
    </location>
</feature>
<name>A0A667YRN4_9TELE</name>
<feature type="compositionally biased region" description="Acidic residues" evidence="3">
    <location>
        <begin position="517"/>
        <end position="529"/>
    </location>
</feature>